<dbReference type="Pfam" id="PF03706">
    <property type="entry name" value="LPG_synthase_TM"/>
    <property type="match status" value="1"/>
</dbReference>
<comment type="caution">
    <text evidence="8">The sequence shown here is derived from an EMBL/GenBank/DDBJ whole genome shotgun (WGS) entry which is preliminary data.</text>
</comment>
<feature type="transmembrane region" description="Helical" evidence="7">
    <location>
        <begin position="317"/>
        <end position="337"/>
    </location>
</feature>
<evidence type="ECO:0000256" key="6">
    <source>
        <dbReference type="SAM" id="MobiDB-lite"/>
    </source>
</evidence>
<keyword evidence="3 7" id="KW-0812">Transmembrane</keyword>
<dbReference type="EMBL" id="RYFI01000018">
    <property type="protein sequence ID" value="RXF70269.1"/>
    <property type="molecule type" value="Genomic_DNA"/>
</dbReference>
<dbReference type="OrthoDB" id="7348988at2"/>
<dbReference type="NCBIfam" id="TIGR03476">
    <property type="entry name" value="HpnL"/>
    <property type="match status" value="1"/>
</dbReference>
<reference evidence="8 9" key="1">
    <citation type="submission" date="2018-12" db="EMBL/GenBank/DDBJ databases">
        <title>bacterium Hansschlegelia zhihuaiae S113.</title>
        <authorList>
            <person name="He J."/>
        </authorList>
    </citation>
    <scope>NUCLEOTIDE SEQUENCE [LARGE SCALE GENOMIC DNA]</scope>
    <source>
        <strain evidence="8 9">S 113</strain>
    </source>
</reference>
<dbReference type="AlphaFoldDB" id="A0A4Q0MBN4"/>
<evidence type="ECO:0000313" key="8">
    <source>
        <dbReference type="EMBL" id="RXF70269.1"/>
    </source>
</evidence>
<keyword evidence="5 7" id="KW-0472">Membrane</keyword>
<keyword evidence="2" id="KW-1003">Cell membrane</keyword>
<dbReference type="InterPro" id="IPR022791">
    <property type="entry name" value="L-PG_synthase/AglD"/>
</dbReference>
<feature type="transmembrane region" description="Helical" evidence="7">
    <location>
        <begin position="45"/>
        <end position="65"/>
    </location>
</feature>
<sequence>MAGPRAGLSLCGRTRRAHGPPRCGRRAGHGAGALRGSPVRRYGRALLLLATVIGFAIAAWTIGAVGGRQVLDAMASIGWIGMVVFILWSGGVLTLLGMAWLVVAPDEPLARLPLFVWARTAREAATDVLPFSHLGGIAVGVRTLAARGISDRVIYASMIVDLTTEMASQLLFSLAGVAALLLLVVTDSAVQANIAPMAAGGLAALAALAASFAFAQRPMLQLAGALGARLLPGSEAVMTAVREQLDAVYRRPRRVLAAFVFNLLAWIASAAGAWIALVFMGADTPFWGVMTIEALIFTLRSVAFAVPGAIGIQEAAYVLIGPLFGLPPATAVALSLLKRGRDLAIGVPAILLWQVGEYRALADARR</sequence>
<name>A0A4Q0MBN4_9HYPH</name>
<dbReference type="GO" id="GO:0005886">
    <property type="term" value="C:plasma membrane"/>
    <property type="evidence" value="ECO:0007669"/>
    <property type="project" value="UniProtKB-SubCell"/>
</dbReference>
<protein>
    <submittedName>
        <fullName evidence="8">HpnL family protein</fullName>
    </submittedName>
</protein>
<feature type="transmembrane region" description="Helical" evidence="7">
    <location>
        <begin position="77"/>
        <end position="103"/>
    </location>
</feature>
<evidence type="ECO:0000256" key="3">
    <source>
        <dbReference type="ARBA" id="ARBA00022692"/>
    </source>
</evidence>
<comment type="subcellular location">
    <subcellularLocation>
        <location evidence="1">Cell membrane</location>
        <topology evidence="1">Multi-pass membrane protein</topology>
    </subcellularLocation>
</comment>
<feature type="transmembrane region" description="Helical" evidence="7">
    <location>
        <begin position="197"/>
        <end position="215"/>
    </location>
</feature>
<accession>A0A4Q0MBN4</accession>
<proteinExistence type="predicted"/>
<feature type="transmembrane region" description="Helical" evidence="7">
    <location>
        <begin position="167"/>
        <end position="185"/>
    </location>
</feature>
<organism evidence="8 9">
    <name type="scientific">Hansschlegelia zhihuaiae</name>
    <dbReference type="NCBI Taxonomy" id="405005"/>
    <lineage>
        <taxon>Bacteria</taxon>
        <taxon>Pseudomonadati</taxon>
        <taxon>Pseudomonadota</taxon>
        <taxon>Alphaproteobacteria</taxon>
        <taxon>Hyphomicrobiales</taxon>
        <taxon>Methylopilaceae</taxon>
        <taxon>Hansschlegelia</taxon>
    </lineage>
</organism>
<dbReference type="Proteomes" id="UP000289708">
    <property type="component" value="Unassembled WGS sequence"/>
</dbReference>
<evidence type="ECO:0000256" key="1">
    <source>
        <dbReference type="ARBA" id="ARBA00004651"/>
    </source>
</evidence>
<gene>
    <name evidence="8" type="ORF">EK403_17070</name>
</gene>
<keyword evidence="4 7" id="KW-1133">Transmembrane helix</keyword>
<evidence type="ECO:0000256" key="2">
    <source>
        <dbReference type="ARBA" id="ARBA00022475"/>
    </source>
</evidence>
<evidence type="ECO:0000256" key="7">
    <source>
        <dbReference type="SAM" id="Phobius"/>
    </source>
</evidence>
<evidence type="ECO:0000256" key="4">
    <source>
        <dbReference type="ARBA" id="ARBA00022989"/>
    </source>
</evidence>
<evidence type="ECO:0000313" key="9">
    <source>
        <dbReference type="Proteomes" id="UP000289708"/>
    </source>
</evidence>
<keyword evidence="9" id="KW-1185">Reference proteome</keyword>
<feature type="transmembrane region" description="Helical" evidence="7">
    <location>
        <begin position="255"/>
        <end position="280"/>
    </location>
</feature>
<evidence type="ECO:0000256" key="5">
    <source>
        <dbReference type="ARBA" id="ARBA00023136"/>
    </source>
</evidence>
<feature type="region of interest" description="Disordered" evidence="6">
    <location>
        <begin position="1"/>
        <end position="30"/>
    </location>
</feature>
<dbReference type="PANTHER" id="PTHR39087">
    <property type="entry name" value="UPF0104 MEMBRANE PROTEIN MJ1595"/>
    <property type="match status" value="1"/>
</dbReference>
<dbReference type="PANTHER" id="PTHR39087:SF2">
    <property type="entry name" value="UPF0104 MEMBRANE PROTEIN MJ1595"/>
    <property type="match status" value="1"/>
</dbReference>
<feature type="compositionally biased region" description="Basic residues" evidence="6">
    <location>
        <begin position="13"/>
        <end position="28"/>
    </location>
</feature>